<dbReference type="GO" id="GO:0051287">
    <property type="term" value="F:NAD binding"/>
    <property type="evidence" value="ECO:0007669"/>
    <property type="project" value="InterPro"/>
</dbReference>
<protein>
    <recommendedName>
        <fullName evidence="3">D-isomer specific 2-hydroxyacid dehydrogenase NAD-binding domain-containing protein</fullName>
    </recommendedName>
</protein>
<accession>A0A0F9CLF7</accession>
<dbReference type="Pfam" id="PF02826">
    <property type="entry name" value="2-Hacid_dh_C"/>
    <property type="match status" value="1"/>
</dbReference>
<keyword evidence="2" id="KW-0520">NAD</keyword>
<evidence type="ECO:0000313" key="4">
    <source>
        <dbReference type="EMBL" id="KKL49994.1"/>
    </source>
</evidence>
<feature type="non-terminal residue" evidence="4">
    <location>
        <position position="1"/>
    </location>
</feature>
<dbReference type="Gene3D" id="3.40.50.720">
    <property type="entry name" value="NAD(P)-binding Rossmann-like Domain"/>
    <property type="match status" value="2"/>
</dbReference>
<dbReference type="SUPFAM" id="SSF51735">
    <property type="entry name" value="NAD(P)-binding Rossmann-fold domains"/>
    <property type="match status" value="1"/>
</dbReference>
<proteinExistence type="predicted"/>
<gene>
    <name evidence="4" type="ORF">LCGC14_2309960</name>
</gene>
<evidence type="ECO:0000256" key="2">
    <source>
        <dbReference type="ARBA" id="ARBA00023027"/>
    </source>
</evidence>
<dbReference type="PANTHER" id="PTHR43333:SF1">
    <property type="entry name" value="D-ISOMER SPECIFIC 2-HYDROXYACID DEHYDROGENASE NAD-BINDING DOMAIN-CONTAINING PROTEIN"/>
    <property type="match status" value="1"/>
</dbReference>
<dbReference type="InterPro" id="IPR036291">
    <property type="entry name" value="NAD(P)-bd_dom_sf"/>
</dbReference>
<feature type="domain" description="D-isomer specific 2-hydroxyacid dehydrogenase NAD-binding" evidence="3">
    <location>
        <begin position="1"/>
        <end position="27"/>
    </location>
</feature>
<dbReference type="PANTHER" id="PTHR43333">
    <property type="entry name" value="2-HACID_DH_C DOMAIN-CONTAINING PROTEIN"/>
    <property type="match status" value="1"/>
</dbReference>
<keyword evidence="1" id="KW-0560">Oxidoreductase</keyword>
<dbReference type="GO" id="GO:0016491">
    <property type="term" value="F:oxidoreductase activity"/>
    <property type="evidence" value="ECO:0007669"/>
    <property type="project" value="UniProtKB-KW"/>
</dbReference>
<evidence type="ECO:0000256" key="1">
    <source>
        <dbReference type="ARBA" id="ARBA00023002"/>
    </source>
</evidence>
<dbReference type="EMBL" id="LAZR01032759">
    <property type="protein sequence ID" value="KKL49994.1"/>
    <property type="molecule type" value="Genomic_DNA"/>
</dbReference>
<evidence type="ECO:0000259" key="3">
    <source>
        <dbReference type="Pfam" id="PF02826"/>
    </source>
</evidence>
<name>A0A0F9CLF7_9ZZZZ</name>
<reference evidence="4" key="1">
    <citation type="journal article" date="2015" name="Nature">
        <title>Complex archaea that bridge the gap between prokaryotes and eukaryotes.</title>
        <authorList>
            <person name="Spang A."/>
            <person name="Saw J.H."/>
            <person name="Jorgensen S.L."/>
            <person name="Zaremba-Niedzwiedzka K."/>
            <person name="Martijn J."/>
            <person name="Lind A.E."/>
            <person name="van Eijk R."/>
            <person name="Schleper C."/>
            <person name="Guy L."/>
            <person name="Ettema T.J."/>
        </authorList>
    </citation>
    <scope>NUCLEOTIDE SEQUENCE</scope>
</reference>
<dbReference type="AlphaFoldDB" id="A0A0F9CLF7"/>
<dbReference type="InterPro" id="IPR006140">
    <property type="entry name" value="D-isomer_DH_NAD-bd"/>
</dbReference>
<sequence>DVFEQEPLPPESELWEMENVILTPHISGGTPVYMERAVALFCDNLRRYLAGEPLRNAVDLKRGY</sequence>
<comment type="caution">
    <text evidence="4">The sequence shown here is derived from an EMBL/GenBank/DDBJ whole genome shotgun (WGS) entry which is preliminary data.</text>
</comment>
<organism evidence="4">
    <name type="scientific">marine sediment metagenome</name>
    <dbReference type="NCBI Taxonomy" id="412755"/>
    <lineage>
        <taxon>unclassified sequences</taxon>
        <taxon>metagenomes</taxon>
        <taxon>ecological metagenomes</taxon>
    </lineage>
</organism>